<evidence type="ECO:0008006" key="4">
    <source>
        <dbReference type="Google" id="ProtNLM"/>
    </source>
</evidence>
<accession>A0A428TUC9</accession>
<dbReference type="AlphaFoldDB" id="A0A428TUC9"/>
<feature type="compositionally biased region" description="Basic and acidic residues" evidence="1">
    <location>
        <begin position="285"/>
        <end position="294"/>
    </location>
</feature>
<dbReference type="PRINTS" id="PR01217">
    <property type="entry name" value="PRICHEXTENSN"/>
</dbReference>
<evidence type="ECO:0000313" key="3">
    <source>
        <dbReference type="Proteomes" id="UP000287144"/>
    </source>
</evidence>
<proteinExistence type="predicted"/>
<comment type="caution">
    <text evidence="2">The sequence shown here is derived from an EMBL/GenBank/DDBJ whole genome shotgun (WGS) entry which is preliminary data.</text>
</comment>
<reference evidence="2 3" key="1">
    <citation type="submission" date="2017-06" db="EMBL/GenBank/DDBJ databases">
        <title>Comparative genomic analysis of Ambrosia Fusariam Clade fungi.</title>
        <authorList>
            <person name="Stajich J.E."/>
            <person name="Carrillo J."/>
            <person name="Kijimoto T."/>
            <person name="Eskalen A."/>
            <person name="O'Donnell K."/>
            <person name="Kasson M."/>
        </authorList>
    </citation>
    <scope>NUCLEOTIDE SEQUENCE [LARGE SCALE GENOMIC DNA]</scope>
    <source>
        <strain evidence="2 3">NRRL62579</strain>
    </source>
</reference>
<organism evidence="2 3">
    <name type="scientific">Fusarium oligoseptatum</name>
    <dbReference type="NCBI Taxonomy" id="2604345"/>
    <lineage>
        <taxon>Eukaryota</taxon>
        <taxon>Fungi</taxon>
        <taxon>Dikarya</taxon>
        <taxon>Ascomycota</taxon>
        <taxon>Pezizomycotina</taxon>
        <taxon>Sordariomycetes</taxon>
        <taxon>Hypocreomycetidae</taxon>
        <taxon>Hypocreales</taxon>
        <taxon>Nectriaceae</taxon>
        <taxon>Fusarium</taxon>
        <taxon>Fusarium solani species complex</taxon>
    </lineage>
</organism>
<dbReference type="STRING" id="1325735.A0A428TUC9"/>
<feature type="compositionally biased region" description="Gly residues" evidence="1">
    <location>
        <begin position="298"/>
        <end position="308"/>
    </location>
</feature>
<feature type="region of interest" description="Disordered" evidence="1">
    <location>
        <begin position="86"/>
        <end position="175"/>
    </location>
</feature>
<name>A0A428TUC9_9HYPO</name>
<sequence length="308" mass="32250">MDFTYTFDDRNCPDCRWLHDVGPRRVRNAIDGRLRWIAIVSNQLSIPTDKSIPGQINHSSQTIAFVTSMKIYFILLGLLTLATAKPQVPPPSSPQPAPVPPPSQPPAPPADPPVPPAEPPAEPPVPPSPPPAPVPPPGEPAPAPPPSSPAPVPQPPAPTDPAPAPPAPNPTGAPPPPIEGPICECGYTYCAQVLMAMAKPWNEAQLSEAYCKTPNANCPQGSPATSVDSALYICLCDQIDQKVGDHLELLCGCDTCLNVGPDFRGRCKTPCLPGRSGGSGAGDPNIKEGDKGDSPMRGSGGRLGRFHM</sequence>
<feature type="compositionally biased region" description="Pro residues" evidence="1">
    <location>
        <begin position="87"/>
        <end position="175"/>
    </location>
</feature>
<feature type="region of interest" description="Disordered" evidence="1">
    <location>
        <begin position="275"/>
        <end position="308"/>
    </location>
</feature>
<evidence type="ECO:0000313" key="2">
    <source>
        <dbReference type="EMBL" id="RSM05622.1"/>
    </source>
</evidence>
<keyword evidence="3" id="KW-1185">Reference proteome</keyword>
<dbReference type="EMBL" id="NKCK01000051">
    <property type="protein sequence ID" value="RSM05622.1"/>
    <property type="molecule type" value="Genomic_DNA"/>
</dbReference>
<dbReference type="Proteomes" id="UP000287144">
    <property type="component" value="Unassembled WGS sequence"/>
</dbReference>
<protein>
    <recommendedName>
        <fullName evidence="4">Filamentous hemagglutinin</fullName>
    </recommendedName>
</protein>
<evidence type="ECO:0000256" key="1">
    <source>
        <dbReference type="SAM" id="MobiDB-lite"/>
    </source>
</evidence>
<gene>
    <name evidence="2" type="ORF">CEP52_006149</name>
</gene>